<evidence type="ECO:0000256" key="5">
    <source>
        <dbReference type="ARBA" id="ARBA00022827"/>
    </source>
</evidence>
<dbReference type="GO" id="GO:0000166">
    <property type="term" value="F:nucleotide binding"/>
    <property type="evidence" value="ECO:0007669"/>
    <property type="project" value="UniProtKB-KW"/>
</dbReference>
<dbReference type="PIRSF" id="PIRSF000196">
    <property type="entry name" value="Pro_dehydrog"/>
    <property type="match status" value="1"/>
</dbReference>
<reference evidence="12 13" key="1">
    <citation type="submission" date="2017-03" db="EMBL/GenBank/DDBJ databases">
        <title>Isolation of Levoglucosan Utilizing Bacteria.</title>
        <authorList>
            <person name="Arya A.S."/>
        </authorList>
    </citation>
    <scope>NUCLEOTIDE SEQUENCE [LARGE SCALE GENOMIC DNA]</scope>
    <source>
        <strain evidence="12 13">MEC069</strain>
    </source>
</reference>
<dbReference type="OrthoDB" id="9773461at2"/>
<evidence type="ECO:0000256" key="8">
    <source>
        <dbReference type="ARBA" id="ARBA00048779"/>
    </source>
</evidence>
<dbReference type="PANTHER" id="PTHR13914:SF0">
    <property type="entry name" value="PROLINE DEHYDROGENASE 1, MITOCHONDRIAL"/>
    <property type="match status" value="1"/>
</dbReference>
<feature type="binding site" evidence="10">
    <location>
        <position position="135"/>
    </location>
    <ligand>
        <name>FAD</name>
        <dbReference type="ChEBI" id="CHEBI:57692"/>
    </ligand>
</feature>
<evidence type="ECO:0000256" key="3">
    <source>
        <dbReference type="ARBA" id="ARBA00022630"/>
    </source>
</evidence>
<keyword evidence="13" id="KW-1185">Reference proteome</keyword>
<feature type="domain" description="Proline dehydrogenase" evidence="11">
    <location>
        <begin position="49"/>
        <end position="298"/>
    </location>
</feature>
<comment type="catalytic activity">
    <reaction evidence="8">
        <text>L-proline + a quinone = (S)-1-pyrroline-5-carboxylate + a quinol + H(+)</text>
        <dbReference type="Rhea" id="RHEA:23784"/>
        <dbReference type="ChEBI" id="CHEBI:15378"/>
        <dbReference type="ChEBI" id="CHEBI:17388"/>
        <dbReference type="ChEBI" id="CHEBI:24646"/>
        <dbReference type="ChEBI" id="CHEBI:60039"/>
        <dbReference type="ChEBI" id="CHEBI:132124"/>
        <dbReference type="EC" id="1.5.5.2"/>
    </reaction>
</comment>
<comment type="pathway">
    <text evidence="1">Amino-acid degradation; L-proline degradation into L-glutamate; L-glutamate from L-proline: step 1/2.</text>
</comment>
<evidence type="ECO:0000256" key="4">
    <source>
        <dbReference type="ARBA" id="ARBA00022741"/>
    </source>
</evidence>
<dbReference type="EC" id="1.5.5.2" evidence="2"/>
<dbReference type="PANTHER" id="PTHR13914">
    <property type="entry name" value="PROLINE OXIDASE"/>
    <property type="match status" value="1"/>
</dbReference>
<evidence type="ECO:0000313" key="13">
    <source>
        <dbReference type="Proteomes" id="UP000298246"/>
    </source>
</evidence>
<keyword evidence="3" id="KW-0285">Flavoprotein</keyword>
<dbReference type="AlphaFoldDB" id="A0A4Y8QBB3"/>
<feature type="binding site" evidence="9">
    <location>
        <position position="100"/>
    </location>
    <ligand>
        <name>substrate</name>
    </ligand>
</feature>
<keyword evidence="5 10" id="KW-0274">FAD</keyword>
<evidence type="ECO:0000313" key="12">
    <source>
        <dbReference type="EMBL" id="TFE91929.1"/>
    </source>
</evidence>
<dbReference type="InterPro" id="IPR008219">
    <property type="entry name" value="PRODH_bac_arc"/>
</dbReference>
<evidence type="ECO:0000256" key="2">
    <source>
        <dbReference type="ARBA" id="ARBA00012695"/>
    </source>
</evidence>
<dbReference type="SUPFAM" id="SSF51730">
    <property type="entry name" value="FAD-linked oxidoreductase"/>
    <property type="match status" value="1"/>
</dbReference>
<gene>
    <name evidence="12" type="ORF">B5M42_01445</name>
</gene>
<sequence>MAFDAFLRSRILSAAGRPGVRSWFERNGDRLGVSRFVAGPNLEAAVAPVQALNSRKLAATLDLLGEHVYETEQAQTAASRIAAALQAICELRLDSHVSVKLTQLGLCMDFGYCLELMRGLCREAQSRGLFIRIDMEDSGITELTVRLFRRLLEEFGPRTIGLVLQSCLYRSLADVRDLGRLGANLRIVKGAYRMTSDVAYTRRKDIESNYIRLARLHMESGSYTAIATHDRGMIDPLRRYADEAGISRDRFEFQLLYGVASRLQQELVDDGYRVRIYTPFGDCWYPYFTRRIAERPANLMLALKAILGK</sequence>
<proteinExistence type="predicted"/>
<keyword evidence="4 10" id="KW-0547">Nucleotide-binding</keyword>
<evidence type="ECO:0000256" key="1">
    <source>
        <dbReference type="ARBA" id="ARBA00004739"/>
    </source>
</evidence>
<dbReference type="UniPathway" id="UPA00261">
    <property type="reaction ID" value="UER00373"/>
</dbReference>
<protein>
    <recommendedName>
        <fullName evidence="2">proline dehydrogenase</fullName>
        <ecNumber evidence="2">1.5.5.2</ecNumber>
    </recommendedName>
</protein>
<feature type="binding site" evidence="9">
    <location>
        <position position="291"/>
    </location>
    <ligand>
        <name>substrate</name>
    </ligand>
</feature>
<feature type="binding site" evidence="10">
    <location>
        <begin position="228"/>
        <end position="229"/>
    </location>
    <ligand>
        <name>FAD</name>
        <dbReference type="ChEBI" id="CHEBI:57692"/>
    </ligand>
</feature>
<keyword evidence="6" id="KW-0560">Oxidoreductase</keyword>
<feature type="binding site" evidence="10">
    <location>
        <begin position="189"/>
        <end position="191"/>
    </location>
    <ligand>
        <name>FAD</name>
        <dbReference type="ChEBI" id="CHEBI:57692"/>
    </ligand>
</feature>
<dbReference type="EMBL" id="MYFO01000001">
    <property type="protein sequence ID" value="TFE91929.1"/>
    <property type="molecule type" value="Genomic_DNA"/>
</dbReference>
<evidence type="ECO:0000256" key="7">
    <source>
        <dbReference type="ARBA" id="ARBA00023062"/>
    </source>
</evidence>
<keyword evidence="7" id="KW-0642">Proline metabolism</keyword>
<dbReference type="GO" id="GO:0004657">
    <property type="term" value="F:proline dehydrogenase activity"/>
    <property type="evidence" value="ECO:0007669"/>
    <property type="project" value="UniProtKB-EC"/>
</dbReference>
<evidence type="ECO:0000259" key="11">
    <source>
        <dbReference type="Pfam" id="PF01619"/>
    </source>
</evidence>
<feature type="binding site" evidence="9">
    <location>
        <position position="290"/>
    </location>
    <ligand>
        <name>substrate</name>
    </ligand>
</feature>
<comment type="caution">
    <text evidence="12">The sequence shown here is derived from an EMBL/GenBank/DDBJ whole genome shotgun (WGS) entry which is preliminary data.</text>
</comment>
<comment type="cofactor">
    <cofactor evidence="10">
        <name>FAD</name>
        <dbReference type="ChEBI" id="CHEBI:57692"/>
    </cofactor>
    <text evidence="10">Binds 1 FAD per subunit.</text>
</comment>
<evidence type="ECO:0000256" key="9">
    <source>
        <dbReference type="PIRSR" id="PIRSR000196-1"/>
    </source>
</evidence>
<dbReference type="InterPro" id="IPR015659">
    <property type="entry name" value="Proline_oxidase"/>
</dbReference>
<dbReference type="InterPro" id="IPR002872">
    <property type="entry name" value="Proline_DH_dom"/>
</dbReference>
<feature type="binding site" evidence="10">
    <location>
        <position position="165"/>
    </location>
    <ligand>
        <name>FAD</name>
        <dbReference type="ChEBI" id="CHEBI:57692"/>
    </ligand>
</feature>
<dbReference type="Proteomes" id="UP000298246">
    <property type="component" value="Unassembled WGS sequence"/>
</dbReference>
<dbReference type="InterPro" id="IPR029041">
    <property type="entry name" value="FAD-linked_oxidoreductase-like"/>
</dbReference>
<dbReference type="RefSeq" id="WP_134748913.1">
    <property type="nucleotide sequence ID" value="NZ_MYFO02000001.1"/>
</dbReference>
<dbReference type="Gene3D" id="3.20.20.220">
    <property type="match status" value="1"/>
</dbReference>
<dbReference type="GO" id="GO:0010133">
    <property type="term" value="P:L-proline catabolic process to L-glutamate"/>
    <property type="evidence" value="ECO:0007669"/>
    <property type="project" value="UniProtKB-UniPathway"/>
</dbReference>
<name>A0A4Y8QBB3_9BACL</name>
<evidence type="ECO:0000256" key="6">
    <source>
        <dbReference type="ARBA" id="ARBA00023002"/>
    </source>
</evidence>
<dbReference type="Pfam" id="PF01619">
    <property type="entry name" value="Pro_dh"/>
    <property type="match status" value="1"/>
</dbReference>
<organism evidence="12 13">
    <name type="scientific">Paenibacillus athensensis</name>
    <dbReference type="NCBI Taxonomy" id="1967502"/>
    <lineage>
        <taxon>Bacteria</taxon>
        <taxon>Bacillati</taxon>
        <taxon>Bacillota</taxon>
        <taxon>Bacilli</taxon>
        <taxon>Bacillales</taxon>
        <taxon>Paenibacillaceae</taxon>
        <taxon>Paenibacillus</taxon>
    </lineage>
</organism>
<accession>A0A4Y8QBB3</accession>
<evidence type="ECO:0000256" key="10">
    <source>
        <dbReference type="PIRSR" id="PIRSR000196-2"/>
    </source>
</evidence>